<comment type="caution">
    <text evidence="3">Lacks conserved residue(s) required for the propagation of feature annotation.</text>
</comment>
<dbReference type="FunFam" id="2.60.120.290:FF:000013">
    <property type="entry name" value="Membrane frizzled-related protein"/>
    <property type="match status" value="1"/>
</dbReference>
<evidence type="ECO:0000256" key="1">
    <source>
        <dbReference type="ARBA" id="ARBA00022737"/>
    </source>
</evidence>
<dbReference type="EMBL" id="DS469507">
    <property type="protein sequence ID" value="EDO50070.1"/>
    <property type="molecule type" value="Genomic_DNA"/>
</dbReference>
<dbReference type="Pfam" id="PF00431">
    <property type="entry name" value="CUB"/>
    <property type="match status" value="3"/>
</dbReference>
<dbReference type="AlphaFoldDB" id="A7RFB6"/>
<accession>A7RFB6</accession>
<feature type="domain" description="CUB" evidence="4">
    <location>
        <begin position="97"/>
        <end position="209"/>
    </location>
</feature>
<dbReference type="FunFam" id="2.60.120.290:FF:000005">
    <property type="entry name" value="Procollagen C-endopeptidase enhancer 1"/>
    <property type="match status" value="2"/>
</dbReference>
<feature type="domain" description="CUB" evidence="4">
    <location>
        <begin position="209"/>
        <end position="321"/>
    </location>
</feature>
<dbReference type="InParanoid" id="A7RFB6"/>
<dbReference type="InterPro" id="IPR035914">
    <property type="entry name" value="Sperma_CUB_dom_sf"/>
</dbReference>
<organism evidence="5 6">
    <name type="scientific">Nematostella vectensis</name>
    <name type="common">Starlet sea anemone</name>
    <dbReference type="NCBI Taxonomy" id="45351"/>
    <lineage>
        <taxon>Eukaryota</taxon>
        <taxon>Metazoa</taxon>
        <taxon>Cnidaria</taxon>
        <taxon>Anthozoa</taxon>
        <taxon>Hexacorallia</taxon>
        <taxon>Actiniaria</taxon>
        <taxon>Edwardsiidae</taxon>
        <taxon>Nematostella</taxon>
    </lineage>
</organism>
<evidence type="ECO:0000256" key="2">
    <source>
        <dbReference type="ARBA" id="ARBA00023157"/>
    </source>
</evidence>
<evidence type="ECO:0000256" key="3">
    <source>
        <dbReference type="PROSITE-ProRule" id="PRU00059"/>
    </source>
</evidence>
<proteinExistence type="predicted"/>
<dbReference type="CDD" id="cd00041">
    <property type="entry name" value="CUB"/>
    <property type="match status" value="3"/>
</dbReference>
<dbReference type="InterPro" id="IPR000859">
    <property type="entry name" value="CUB_dom"/>
</dbReference>
<dbReference type="Gene3D" id="2.60.120.290">
    <property type="entry name" value="Spermadhesin, CUB domain"/>
    <property type="match status" value="3"/>
</dbReference>
<name>A7RFB6_NEMVE</name>
<dbReference type="PANTHER" id="PTHR24251:SF50">
    <property type="entry name" value="ATTRACTIN-LIKE 1A"/>
    <property type="match status" value="1"/>
</dbReference>
<dbReference type="SUPFAM" id="SSF49854">
    <property type="entry name" value="Spermadhesin, CUB domain"/>
    <property type="match status" value="3"/>
</dbReference>
<feature type="non-terminal residue" evidence="5">
    <location>
        <position position="1"/>
    </location>
</feature>
<dbReference type="SMART" id="SM00042">
    <property type="entry name" value="CUB"/>
    <property type="match status" value="3"/>
</dbReference>
<sequence>MPNIGTCTWRITLAPGSRVALHFSFLNLELSDACAKDSLEVWDARSSVQTRLKEYCGSLERPESLVTSGNEVEVRMRSNSTQSGRGFLITYSEFEGCNKTLTSSSGLIESPYYPDSYPLNVNCTYRIQVTAGQLVSLAIEFLDLAYSSACSDDALEVWDGPVRNSALIGRYCGYMIGQWVQSSGNELTVQFRSDLTETRRGFKVLYRAVQSGTVRTRGVVRRVCYKGHNYPNNVYCAWQIEQRPGYAVDLLFLTLDLEFAVNCSRDYIEVFDGPDNSSQSLGRFCSDKDVKRHVVTSGNAMLVEFVTNGRVARSGFDISYT</sequence>
<protein>
    <recommendedName>
        <fullName evidence="4">CUB domain-containing protein</fullName>
    </recommendedName>
</protein>
<dbReference type="PhylomeDB" id="A7RFB6"/>
<evidence type="ECO:0000313" key="6">
    <source>
        <dbReference type="Proteomes" id="UP000001593"/>
    </source>
</evidence>
<evidence type="ECO:0000313" key="5">
    <source>
        <dbReference type="EMBL" id="EDO50070.1"/>
    </source>
</evidence>
<keyword evidence="6" id="KW-1185">Reference proteome</keyword>
<dbReference type="PROSITE" id="PS01180">
    <property type="entry name" value="CUB"/>
    <property type="match status" value="3"/>
</dbReference>
<reference evidence="5 6" key="1">
    <citation type="journal article" date="2007" name="Science">
        <title>Sea anemone genome reveals ancestral eumetazoan gene repertoire and genomic organization.</title>
        <authorList>
            <person name="Putnam N.H."/>
            <person name="Srivastava M."/>
            <person name="Hellsten U."/>
            <person name="Dirks B."/>
            <person name="Chapman J."/>
            <person name="Salamov A."/>
            <person name="Terry A."/>
            <person name="Shapiro H."/>
            <person name="Lindquist E."/>
            <person name="Kapitonov V.V."/>
            <person name="Jurka J."/>
            <person name="Genikhovich G."/>
            <person name="Grigoriev I.V."/>
            <person name="Lucas S.M."/>
            <person name="Steele R.E."/>
            <person name="Finnerty J.R."/>
            <person name="Technau U."/>
            <person name="Martindale M.Q."/>
            <person name="Rokhsar D.S."/>
        </authorList>
    </citation>
    <scope>NUCLEOTIDE SEQUENCE [LARGE SCALE GENOMIC DNA]</scope>
    <source>
        <strain evidence="6">CH2 X CH6</strain>
    </source>
</reference>
<feature type="domain" description="CUB" evidence="4">
    <location>
        <begin position="1"/>
        <end position="94"/>
    </location>
</feature>
<dbReference type="OMA" id="VACHCIS"/>
<dbReference type="Proteomes" id="UP000001593">
    <property type="component" value="Unassembled WGS sequence"/>
</dbReference>
<evidence type="ECO:0000259" key="4">
    <source>
        <dbReference type="PROSITE" id="PS01180"/>
    </source>
</evidence>
<keyword evidence="1" id="KW-0677">Repeat</keyword>
<dbReference type="eggNOG" id="KOG3714">
    <property type="taxonomic scope" value="Eukaryota"/>
</dbReference>
<gene>
    <name evidence="5" type="ORF">NEMVEDRAFT_v1g157862</name>
</gene>
<keyword evidence="2" id="KW-1015">Disulfide bond</keyword>
<dbReference type="PANTHER" id="PTHR24251">
    <property type="entry name" value="OVOCHYMASE-RELATED"/>
    <property type="match status" value="1"/>
</dbReference>
<dbReference type="HOGENOM" id="CLU_015228_7_0_1"/>